<accession>A0ACD3YUM3</accession>
<evidence type="ECO:0000313" key="2">
    <source>
        <dbReference type="Proteomes" id="UP000830768"/>
    </source>
</evidence>
<gene>
    <name evidence="1" type="ORF">LCI18_003565</name>
</gene>
<dbReference type="EMBL" id="CP090032">
    <property type="protein sequence ID" value="UPK92630.1"/>
    <property type="molecule type" value="Genomic_DNA"/>
</dbReference>
<dbReference type="Proteomes" id="UP000830768">
    <property type="component" value="Chromosome 3"/>
</dbReference>
<reference evidence="1" key="1">
    <citation type="submission" date="2021-11" db="EMBL/GenBank/DDBJ databases">
        <title>Fusarium solani-melongenae Genome sequencing and assembly.</title>
        <authorList>
            <person name="Xie S."/>
            <person name="Huang L."/>
            <person name="Zhang X."/>
        </authorList>
    </citation>
    <scope>NUCLEOTIDE SEQUENCE</scope>
    <source>
        <strain evidence="1">CRI 24-3</strain>
    </source>
</reference>
<sequence length="107" mass="11656">MDTANAQLGIWVAAWHQRLRSIINLGGGTGRIIIVPVIQVVGSVWTLLFVTDTGPEIHLLDGDFRIGDTSMIVGMYQLQAAVSALAVWVKETLEPWMSSLLTRVNGP</sequence>
<protein>
    <submittedName>
        <fullName evidence="1">Uncharacterized protein</fullName>
    </submittedName>
</protein>
<organism evidence="1 2">
    <name type="scientific">Fusarium solani subsp. cucurbitae</name>
    <name type="common">Neocosmosporum cucurbitae</name>
    <dbReference type="NCBI Taxonomy" id="2747967"/>
    <lineage>
        <taxon>Eukaryota</taxon>
        <taxon>Fungi</taxon>
        <taxon>Dikarya</taxon>
        <taxon>Ascomycota</taxon>
        <taxon>Pezizomycotina</taxon>
        <taxon>Sordariomycetes</taxon>
        <taxon>Hypocreomycetidae</taxon>
        <taxon>Hypocreales</taxon>
        <taxon>Nectriaceae</taxon>
        <taxon>Fusarium</taxon>
        <taxon>Fusarium solani species complex</taxon>
    </lineage>
</organism>
<evidence type="ECO:0000313" key="1">
    <source>
        <dbReference type="EMBL" id="UPK92630.1"/>
    </source>
</evidence>
<keyword evidence="2" id="KW-1185">Reference proteome</keyword>
<name>A0ACD3YUM3_FUSSC</name>
<proteinExistence type="predicted"/>